<evidence type="ECO:0000313" key="9">
    <source>
        <dbReference type="Proteomes" id="UP000249886"/>
    </source>
</evidence>
<keyword evidence="6" id="KW-1133">Transmembrane helix</keyword>
<dbReference type="GO" id="GO:0004252">
    <property type="term" value="F:serine-type endopeptidase activity"/>
    <property type="evidence" value="ECO:0007669"/>
    <property type="project" value="InterPro"/>
</dbReference>
<feature type="compositionally biased region" description="Low complexity" evidence="5">
    <location>
        <begin position="34"/>
        <end position="58"/>
    </location>
</feature>
<dbReference type="SUPFAM" id="SSF50156">
    <property type="entry name" value="PDZ domain-like"/>
    <property type="match status" value="1"/>
</dbReference>
<dbReference type="Pfam" id="PF13365">
    <property type="entry name" value="Trypsin_2"/>
    <property type="match status" value="1"/>
</dbReference>
<dbReference type="InterPro" id="IPR001478">
    <property type="entry name" value="PDZ"/>
</dbReference>
<feature type="compositionally biased region" description="Polar residues" evidence="5">
    <location>
        <begin position="74"/>
        <end position="101"/>
    </location>
</feature>
<accession>A0A6H9XV80</accession>
<dbReference type="FunFam" id="2.40.10.10:FF:000001">
    <property type="entry name" value="Periplasmic serine protease DegS"/>
    <property type="match status" value="1"/>
</dbReference>
<keyword evidence="4" id="KW-0720">Serine protease</keyword>
<comment type="similarity">
    <text evidence="1">Belongs to the peptidase S1C family.</text>
</comment>
<dbReference type="Gene3D" id="2.40.10.10">
    <property type="entry name" value="Trypsin-like serine proteases"/>
    <property type="match status" value="2"/>
</dbReference>
<dbReference type="PANTHER" id="PTHR43343:SF3">
    <property type="entry name" value="PROTEASE DO-LIKE 8, CHLOROPLASTIC"/>
    <property type="match status" value="1"/>
</dbReference>
<keyword evidence="3" id="KW-0378">Hydrolase</keyword>
<dbReference type="InterPro" id="IPR009003">
    <property type="entry name" value="Peptidase_S1_PA"/>
</dbReference>
<dbReference type="RefSeq" id="WP_005527204.1">
    <property type="nucleotide sequence ID" value="NZ_CAUOLB010000008.1"/>
</dbReference>
<dbReference type="SUPFAM" id="SSF50494">
    <property type="entry name" value="Trypsin-like serine proteases"/>
    <property type="match status" value="1"/>
</dbReference>
<evidence type="ECO:0000256" key="3">
    <source>
        <dbReference type="ARBA" id="ARBA00022801"/>
    </source>
</evidence>
<name>A0A6H9XV80_9CORY</name>
<evidence type="ECO:0000256" key="5">
    <source>
        <dbReference type="SAM" id="MobiDB-lite"/>
    </source>
</evidence>
<sequence>MTNTPRNSNDNDNQPFGNPQQSGSSGFEWPGSTSASQPQQPQQPQQAQQPQQSQQQGPQQPPQQPVAPQQRPQETQQIPRTPTSQSVSDVPSSLGNPNNPYSAAGPMAQPPQAQQVKEKRTIGLLPAAALIVVAAIASGAITGIYATRFAPSANTSSVAESLKEPASRGKPQAEAGTVQAVAEAVQPAVVSIRLLTEDNAISGSGSIISQDGYVLTNNHVVEGAADGRAEMTVTLQDGSTHRAKFIAGDSNTDVAVIKVEDVNNMPTITIGNSDDLAVGQNVVAIGAPLGLEQTVTTGIVSALNRPVRAGEGGEATIIDAIQTDAAINPGNSGGPLVNMNGELIGMNSIIASTTSNGSEEAGSIGLGFAIPANFARRTADQLIKEGKASYPLIGVSLDQRFRESGAKIAEVSKDGPGDKAGLKKGEVVVAINDRVIKNANGLIAAVRSSDFGAKIKLKVVDEKGENPREVEVTLPNE</sequence>
<feature type="compositionally biased region" description="Low complexity" evidence="5">
    <location>
        <begin position="103"/>
        <end position="115"/>
    </location>
</feature>
<feature type="region of interest" description="Disordered" evidence="5">
    <location>
        <begin position="1"/>
        <end position="115"/>
    </location>
</feature>
<gene>
    <name evidence="8" type="primary">hhoB</name>
    <name evidence="8" type="ORF">NCTC10254_02098</name>
</gene>
<evidence type="ECO:0000313" key="8">
    <source>
        <dbReference type="EMBL" id="SPW31348.1"/>
    </source>
</evidence>
<dbReference type="InterPro" id="IPR043504">
    <property type="entry name" value="Peptidase_S1_PA_chymotrypsin"/>
</dbReference>
<keyword evidence="6" id="KW-0812">Transmembrane</keyword>
<keyword evidence="6" id="KW-0472">Membrane</keyword>
<dbReference type="PRINTS" id="PR00834">
    <property type="entry name" value="PROTEASES2C"/>
</dbReference>
<comment type="caution">
    <text evidence="8">The sequence shown here is derived from an EMBL/GenBank/DDBJ whole genome shotgun (WGS) entry which is preliminary data.</text>
</comment>
<organism evidence="8 9">
    <name type="scientific">Corynebacterium matruchotii</name>
    <dbReference type="NCBI Taxonomy" id="43768"/>
    <lineage>
        <taxon>Bacteria</taxon>
        <taxon>Bacillati</taxon>
        <taxon>Actinomycetota</taxon>
        <taxon>Actinomycetes</taxon>
        <taxon>Mycobacteriales</taxon>
        <taxon>Corynebacteriaceae</taxon>
        <taxon>Corynebacterium</taxon>
    </lineage>
</organism>
<dbReference type="SMART" id="SM00228">
    <property type="entry name" value="PDZ"/>
    <property type="match status" value="1"/>
</dbReference>
<reference evidence="8 9" key="1">
    <citation type="submission" date="2018-06" db="EMBL/GenBank/DDBJ databases">
        <authorList>
            <consortium name="Pathogen Informatics"/>
            <person name="Doyle S."/>
        </authorList>
    </citation>
    <scope>NUCLEOTIDE SEQUENCE [LARGE SCALE GENOMIC DNA]</scope>
    <source>
        <strain evidence="8 9">NCTC10254</strain>
    </source>
</reference>
<evidence type="ECO:0000256" key="2">
    <source>
        <dbReference type="ARBA" id="ARBA00022670"/>
    </source>
</evidence>
<evidence type="ECO:0000256" key="4">
    <source>
        <dbReference type="ARBA" id="ARBA00022825"/>
    </source>
</evidence>
<feature type="transmembrane region" description="Helical" evidence="6">
    <location>
        <begin position="124"/>
        <end position="146"/>
    </location>
</feature>
<dbReference type="Pfam" id="PF13180">
    <property type="entry name" value="PDZ_2"/>
    <property type="match status" value="1"/>
</dbReference>
<dbReference type="GO" id="GO:0006508">
    <property type="term" value="P:proteolysis"/>
    <property type="evidence" value="ECO:0007669"/>
    <property type="project" value="UniProtKB-KW"/>
</dbReference>
<dbReference type="Gene3D" id="2.30.42.10">
    <property type="match status" value="1"/>
</dbReference>
<dbReference type="InterPro" id="IPR051201">
    <property type="entry name" value="Chloro_Bact_Ser_Proteases"/>
</dbReference>
<evidence type="ECO:0000256" key="1">
    <source>
        <dbReference type="ARBA" id="ARBA00010541"/>
    </source>
</evidence>
<dbReference type="InterPro" id="IPR001940">
    <property type="entry name" value="Peptidase_S1C"/>
</dbReference>
<evidence type="ECO:0000259" key="7">
    <source>
        <dbReference type="PROSITE" id="PS50106"/>
    </source>
</evidence>
<feature type="domain" description="PDZ" evidence="7">
    <location>
        <begin position="379"/>
        <end position="463"/>
    </location>
</feature>
<protein>
    <submittedName>
        <fullName evidence="8">Putative serine protease</fullName>
    </submittedName>
</protein>
<evidence type="ECO:0000256" key="6">
    <source>
        <dbReference type="SAM" id="Phobius"/>
    </source>
</evidence>
<dbReference type="PANTHER" id="PTHR43343">
    <property type="entry name" value="PEPTIDASE S12"/>
    <property type="match status" value="1"/>
</dbReference>
<dbReference type="GeneID" id="84575170"/>
<dbReference type="PROSITE" id="PS50106">
    <property type="entry name" value="PDZ"/>
    <property type="match status" value="1"/>
</dbReference>
<dbReference type="AlphaFoldDB" id="A0A6H9XV80"/>
<dbReference type="EMBL" id="UARK01000031">
    <property type="protein sequence ID" value="SPW31348.1"/>
    <property type="molecule type" value="Genomic_DNA"/>
</dbReference>
<dbReference type="InterPro" id="IPR036034">
    <property type="entry name" value="PDZ_sf"/>
</dbReference>
<feature type="compositionally biased region" description="Polar residues" evidence="5">
    <location>
        <begin position="1"/>
        <end position="25"/>
    </location>
</feature>
<keyword evidence="2 8" id="KW-0645">Protease</keyword>
<proteinExistence type="inferred from homology"/>
<dbReference type="Proteomes" id="UP000249886">
    <property type="component" value="Unassembled WGS sequence"/>
</dbReference>